<reference evidence="1" key="1">
    <citation type="submission" date="2020-10" db="EMBL/GenBank/DDBJ databases">
        <title>Connecting structure to function with the recovery of over 1000 high-quality activated sludge metagenome-assembled genomes encoding full-length rRNA genes using long-read sequencing.</title>
        <authorList>
            <person name="Singleton C.M."/>
            <person name="Petriglieri F."/>
            <person name="Kristensen J.M."/>
            <person name="Kirkegaard R.H."/>
            <person name="Michaelsen T.Y."/>
            <person name="Andersen M.H."/>
            <person name="Karst S.M."/>
            <person name="Dueholm M.S."/>
            <person name="Nielsen P.H."/>
            <person name="Albertsen M."/>
        </authorList>
    </citation>
    <scope>NUCLEOTIDE SEQUENCE</scope>
    <source>
        <strain evidence="1">EsbW_18-Q3-R4-48_MAXAC.044</strain>
    </source>
</reference>
<protein>
    <submittedName>
        <fullName evidence="1">DUF4914 family protein</fullName>
    </submittedName>
</protein>
<dbReference type="EMBL" id="JADJNC010000008">
    <property type="protein sequence ID" value="MBK7422595.1"/>
    <property type="molecule type" value="Genomic_DNA"/>
</dbReference>
<name>A0A9D7FCQ8_9RHOO</name>
<dbReference type="Proteomes" id="UP000886602">
    <property type="component" value="Unassembled WGS sequence"/>
</dbReference>
<accession>A0A9D7FCQ8</accession>
<dbReference type="AlphaFoldDB" id="A0A9D7FCQ8"/>
<gene>
    <name evidence="1" type="ORF">IPJ48_05580</name>
</gene>
<comment type="caution">
    <text evidence="1">The sequence shown here is derived from an EMBL/GenBank/DDBJ whole genome shotgun (WGS) entry which is preliminary data.</text>
</comment>
<proteinExistence type="predicted"/>
<evidence type="ECO:0000313" key="1">
    <source>
        <dbReference type="EMBL" id="MBK7422595.1"/>
    </source>
</evidence>
<sequence length="636" mass="70036">MSEVSLSEVNVGFQIPLSVQHILEACPKYTVASTWQELYELATRDAVNGVHEVAYEVPGRGRVLEANVCRVKNGIAANYVESYMRRRDPDCMVIADDLPTDKPRFEDEYGESFDSLREETFAWLKTQELALFPFIAGAPGIGAHALVVAPANAGFFALGLALLQGILDEKALPADFDPKAVIFVAPPFRHTHFKGKQMVVHNRRPGRHELFSYNLYPGPSAKKGIYGVLLALGEREHWLTAHCAAVVVITPYANKLCIMHEGASGGGKSEILEQVHRQKDGALLLGTNVLSGERRTLVLPHNCELRAVTDDMALCHPSLGKNDGRLALMDAEQGWFVRVNHITHYGTDPNLEKMTIHPSEPMLFLNIDAHPGSTALIWEHIEDEPGKPCPNPRVVVPRKAVPGVHNGSVSVDIRSFGVRCPPNSVEHPTYGIIGLFHVLPPALAWLWRLVAPRGHANPSIVTTEGMSSEGVGSYWPFATGRMVDQANLLLDQIVATPRMKYILCPNQHIGAWETGFMPQWIAREYLARRGGAHFSPEQVTPSRCPLLGFAMKSVVVEGQTIPGILLQVDKQPEVGIAAYDQGARQLTEFFHKELAQFLEADDLNPLGRRIIECCLAGGSVNDYVALLPITVLEEDN</sequence>
<dbReference type="InterPro" id="IPR032583">
    <property type="entry name" value="DUF4914"/>
</dbReference>
<dbReference type="Pfam" id="PF16260">
    <property type="entry name" value="DUF4914"/>
    <property type="match status" value="1"/>
</dbReference>
<organism evidence="1 2">
    <name type="scientific">Candidatus Propionivibrio dominans</name>
    <dbReference type="NCBI Taxonomy" id="2954373"/>
    <lineage>
        <taxon>Bacteria</taxon>
        <taxon>Pseudomonadati</taxon>
        <taxon>Pseudomonadota</taxon>
        <taxon>Betaproteobacteria</taxon>
        <taxon>Rhodocyclales</taxon>
        <taxon>Rhodocyclaceae</taxon>
        <taxon>Propionivibrio</taxon>
    </lineage>
</organism>
<evidence type="ECO:0000313" key="2">
    <source>
        <dbReference type="Proteomes" id="UP000886602"/>
    </source>
</evidence>
<dbReference type="SUPFAM" id="SSF53795">
    <property type="entry name" value="PEP carboxykinase-like"/>
    <property type="match status" value="1"/>
</dbReference>